<evidence type="ECO:0000256" key="7">
    <source>
        <dbReference type="PROSITE-ProRule" id="PRU00169"/>
    </source>
</evidence>
<evidence type="ECO:0000256" key="2">
    <source>
        <dbReference type="ARBA" id="ARBA00022500"/>
    </source>
</evidence>
<comment type="subcellular location">
    <subcellularLocation>
        <location evidence="5">Cytoplasm</location>
    </subcellularLocation>
</comment>
<comment type="PTM">
    <text evidence="5">Phosphorylated by CheA. Phosphorylation of the N-terminal regulatory domain activates the methylesterase activity.</text>
</comment>
<dbReference type="CDD" id="cd16432">
    <property type="entry name" value="CheB_Rec"/>
    <property type="match status" value="1"/>
</dbReference>
<feature type="modified residue" description="4-aspartylphosphate" evidence="5 7">
    <location>
        <position position="54"/>
    </location>
</feature>
<keyword evidence="3 5" id="KW-0378">Hydrolase</keyword>
<dbReference type="SUPFAM" id="SSF52172">
    <property type="entry name" value="CheY-like"/>
    <property type="match status" value="1"/>
</dbReference>
<comment type="catalytic activity">
    <reaction evidence="4 5">
        <text>[protein]-L-glutamate 5-O-methyl ester + H2O = L-glutamyl-[protein] + methanol + H(+)</text>
        <dbReference type="Rhea" id="RHEA:23236"/>
        <dbReference type="Rhea" id="RHEA-COMP:10208"/>
        <dbReference type="Rhea" id="RHEA-COMP:10311"/>
        <dbReference type="ChEBI" id="CHEBI:15377"/>
        <dbReference type="ChEBI" id="CHEBI:15378"/>
        <dbReference type="ChEBI" id="CHEBI:17790"/>
        <dbReference type="ChEBI" id="CHEBI:29973"/>
        <dbReference type="ChEBI" id="CHEBI:82795"/>
        <dbReference type="EC" id="3.1.1.61"/>
    </reaction>
</comment>
<accession>A0ABT0N9N4</accession>
<dbReference type="CDD" id="cd17541">
    <property type="entry name" value="REC_CheB-like"/>
    <property type="match status" value="1"/>
</dbReference>
<dbReference type="HAMAP" id="MF_00099">
    <property type="entry name" value="CheB_chemtxs"/>
    <property type="match status" value="1"/>
</dbReference>
<dbReference type="PROSITE" id="PS50122">
    <property type="entry name" value="CHEB"/>
    <property type="match status" value="1"/>
</dbReference>
<dbReference type="NCBIfam" id="NF009206">
    <property type="entry name" value="PRK12555.1"/>
    <property type="match status" value="1"/>
</dbReference>
<dbReference type="InterPro" id="IPR000673">
    <property type="entry name" value="Sig_transdc_resp-reg_Me-estase"/>
</dbReference>
<evidence type="ECO:0000256" key="5">
    <source>
        <dbReference type="HAMAP-Rule" id="MF_00099"/>
    </source>
</evidence>
<dbReference type="InterPro" id="IPR035909">
    <property type="entry name" value="CheB_C"/>
</dbReference>
<evidence type="ECO:0000256" key="4">
    <source>
        <dbReference type="ARBA" id="ARBA00048267"/>
    </source>
</evidence>
<keyword evidence="2 5" id="KW-0145">Chemotaxis</keyword>
<keyword evidence="1 5" id="KW-0963">Cytoplasm</keyword>
<feature type="domain" description="Response regulatory" evidence="8">
    <location>
        <begin position="3"/>
        <end position="120"/>
    </location>
</feature>
<dbReference type="EC" id="3.5.1.44" evidence="5"/>
<comment type="domain">
    <text evidence="5">Contains a C-terminal catalytic domain, and an N-terminal region which modulates catalytic activity.</text>
</comment>
<name>A0ABT0N9N4_9GAMM</name>
<evidence type="ECO:0000259" key="8">
    <source>
        <dbReference type="PROSITE" id="PS50110"/>
    </source>
</evidence>
<dbReference type="NCBIfam" id="NF001965">
    <property type="entry name" value="PRK00742.1"/>
    <property type="match status" value="1"/>
</dbReference>
<evidence type="ECO:0000313" key="11">
    <source>
        <dbReference type="Proteomes" id="UP001202831"/>
    </source>
</evidence>
<dbReference type="InterPro" id="IPR011006">
    <property type="entry name" value="CheY-like_superfamily"/>
</dbReference>
<comment type="caution">
    <text evidence="10">The sequence shown here is derived from an EMBL/GenBank/DDBJ whole genome shotgun (WGS) entry which is preliminary data.</text>
</comment>
<evidence type="ECO:0000313" key="10">
    <source>
        <dbReference type="EMBL" id="MCL2915174.1"/>
    </source>
</evidence>
<evidence type="ECO:0000256" key="1">
    <source>
        <dbReference type="ARBA" id="ARBA00022490"/>
    </source>
</evidence>
<protein>
    <recommendedName>
        <fullName evidence="5">Protein-glutamate methylesterase/protein-glutamine glutaminase</fullName>
        <ecNumber evidence="5">3.1.1.61</ecNumber>
        <ecNumber evidence="5">3.5.1.44</ecNumber>
    </recommendedName>
</protein>
<evidence type="ECO:0000259" key="9">
    <source>
        <dbReference type="PROSITE" id="PS50122"/>
    </source>
</evidence>
<evidence type="ECO:0000256" key="6">
    <source>
        <dbReference type="PROSITE-ProRule" id="PRU00050"/>
    </source>
</evidence>
<comment type="catalytic activity">
    <reaction evidence="5">
        <text>L-glutaminyl-[protein] + H2O = L-glutamyl-[protein] + NH4(+)</text>
        <dbReference type="Rhea" id="RHEA:16441"/>
        <dbReference type="Rhea" id="RHEA-COMP:10207"/>
        <dbReference type="Rhea" id="RHEA-COMP:10208"/>
        <dbReference type="ChEBI" id="CHEBI:15377"/>
        <dbReference type="ChEBI" id="CHEBI:28938"/>
        <dbReference type="ChEBI" id="CHEBI:29973"/>
        <dbReference type="ChEBI" id="CHEBI:30011"/>
        <dbReference type="EC" id="3.5.1.44"/>
    </reaction>
</comment>
<organism evidence="10 11">
    <name type="scientific">Shewanella corallii</name>
    <dbReference type="NCBI Taxonomy" id="560080"/>
    <lineage>
        <taxon>Bacteria</taxon>
        <taxon>Pseudomonadati</taxon>
        <taxon>Pseudomonadota</taxon>
        <taxon>Gammaproteobacteria</taxon>
        <taxon>Alteromonadales</taxon>
        <taxon>Shewanellaceae</taxon>
        <taxon>Shewanella</taxon>
    </lineage>
</organism>
<dbReference type="PIRSF" id="PIRSF000876">
    <property type="entry name" value="RR_chemtxs_CheB"/>
    <property type="match status" value="1"/>
</dbReference>
<evidence type="ECO:0000256" key="3">
    <source>
        <dbReference type="ARBA" id="ARBA00022801"/>
    </source>
</evidence>
<feature type="domain" description="CheB-type methylesterase" evidence="9">
    <location>
        <begin position="145"/>
        <end position="341"/>
    </location>
</feature>
<dbReference type="PANTHER" id="PTHR42872:SF6">
    <property type="entry name" value="PROTEIN-GLUTAMATE METHYLESTERASE_PROTEIN-GLUTAMINE GLUTAMINASE"/>
    <property type="match status" value="1"/>
</dbReference>
<dbReference type="PANTHER" id="PTHR42872">
    <property type="entry name" value="PROTEIN-GLUTAMATE METHYLESTERASE/PROTEIN-GLUTAMINE GLUTAMINASE"/>
    <property type="match status" value="1"/>
</dbReference>
<keyword evidence="5 7" id="KW-0597">Phosphoprotein</keyword>
<comment type="similarity">
    <text evidence="5">Belongs to the CheB family.</text>
</comment>
<dbReference type="Pfam" id="PF00072">
    <property type="entry name" value="Response_reg"/>
    <property type="match status" value="1"/>
</dbReference>
<dbReference type="Gene3D" id="3.40.50.180">
    <property type="entry name" value="Methylesterase CheB, C-terminal domain"/>
    <property type="match status" value="1"/>
</dbReference>
<dbReference type="Pfam" id="PF01339">
    <property type="entry name" value="CheB_methylest"/>
    <property type="match status" value="1"/>
</dbReference>
<dbReference type="RefSeq" id="WP_249249760.1">
    <property type="nucleotide sequence ID" value="NZ_JAKIKT010000006.1"/>
</dbReference>
<proteinExistence type="inferred from homology"/>
<dbReference type="Proteomes" id="UP001202831">
    <property type="component" value="Unassembled WGS sequence"/>
</dbReference>
<dbReference type="SMART" id="SM00448">
    <property type="entry name" value="REC"/>
    <property type="match status" value="1"/>
</dbReference>
<feature type="active site" evidence="5 6">
    <location>
        <position position="161"/>
    </location>
</feature>
<sequence length="341" mass="36823">MIKVLVVDDSALVRQLLTHMLSQAPDIKVVGSAEDPYEARDKIKSLNPDVLTLDVEMPKMDGIAFLRNLMKLRPMPVVMISTLTEKGAAITLEALSLGAVDYIAKPKNDLSNKLVEYQDELLDKIRLAARCRIRATPILPSQPEPQPGLKLKNRLIAIGASTGGTEAIAQVVSQLPENFPPIVIAQHIPAAFSASFARRLDSKSAMTVQEASGNEMLKNGNVYVAPGDKHLVVVRRGAHLYTMLQDSEPVNRHKPSVEVLFNSIADCAAKTTIGVMLTGMGKDGADGMLNMLNQGAYTLAQDEASSVVWGMPGASVDVGAVQEQQPLSRIASRLLELLKVD</sequence>
<dbReference type="SUPFAM" id="SSF52738">
    <property type="entry name" value="Methylesterase CheB, C-terminal domain"/>
    <property type="match status" value="1"/>
</dbReference>
<feature type="active site" evidence="5 6">
    <location>
        <position position="187"/>
    </location>
</feature>
<dbReference type="EMBL" id="JAKIKT010000006">
    <property type="protein sequence ID" value="MCL2915174.1"/>
    <property type="molecule type" value="Genomic_DNA"/>
</dbReference>
<reference evidence="10 11" key="1">
    <citation type="submission" date="2022-01" db="EMBL/GenBank/DDBJ databases">
        <title>Whole genome-based taxonomy of the Shewanellaceae.</title>
        <authorList>
            <person name="Martin-Rodriguez A.J."/>
        </authorList>
    </citation>
    <scope>NUCLEOTIDE SEQUENCE [LARGE SCALE GENOMIC DNA]</scope>
    <source>
        <strain evidence="10 11">DSM 21332</strain>
    </source>
</reference>
<dbReference type="EC" id="3.1.1.61" evidence="5"/>
<comment type="function">
    <text evidence="5">Involved in chemotaxis. Part of a chemotaxis signal transduction system that modulates chemotaxis in response to various stimuli. Catalyzes the demethylation of specific methylglutamate residues introduced into the chemoreceptors (methyl-accepting chemotaxis proteins or MCP) by CheR. Also mediates the irreversible deamidation of specific glutamine residues to glutamic acid.</text>
</comment>
<gene>
    <name evidence="5" type="primary">cheB</name>
    <name evidence="10" type="ORF">L2725_15545</name>
</gene>
<dbReference type="Gene3D" id="3.40.50.2300">
    <property type="match status" value="1"/>
</dbReference>
<feature type="active site" evidence="5 6">
    <location>
        <position position="283"/>
    </location>
</feature>
<dbReference type="InterPro" id="IPR001789">
    <property type="entry name" value="Sig_transdc_resp-reg_receiver"/>
</dbReference>
<keyword evidence="11" id="KW-1185">Reference proteome</keyword>
<dbReference type="InterPro" id="IPR008248">
    <property type="entry name" value="CheB-like"/>
</dbReference>
<dbReference type="PROSITE" id="PS50110">
    <property type="entry name" value="RESPONSE_REGULATORY"/>
    <property type="match status" value="1"/>
</dbReference>